<dbReference type="Proteomes" id="UP000799757">
    <property type="component" value="Unassembled WGS sequence"/>
</dbReference>
<protein>
    <submittedName>
        <fullName evidence="1">Uncharacterized protein</fullName>
    </submittedName>
</protein>
<evidence type="ECO:0000313" key="2">
    <source>
        <dbReference type="Proteomes" id="UP000799757"/>
    </source>
</evidence>
<name>A0A6A6XXT1_9PLEO</name>
<reference evidence="1" key="1">
    <citation type="journal article" date="2020" name="Stud. Mycol.">
        <title>101 Dothideomycetes genomes: a test case for predicting lifestyles and emergence of pathogens.</title>
        <authorList>
            <person name="Haridas S."/>
            <person name="Albert R."/>
            <person name="Binder M."/>
            <person name="Bloem J."/>
            <person name="Labutti K."/>
            <person name="Salamov A."/>
            <person name="Andreopoulos B."/>
            <person name="Baker S."/>
            <person name="Barry K."/>
            <person name="Bills G."/>
            <person name="Bluhm B."/>
            <person name="Cannon C."/>
            <person name="Castanera R."/>
            <person name="Culley D."/>
            <person name="Daum C."/>
            <person name="Ezra D."/>
            <person name="Gonzalez J."/>
            <person name="Henrissat B."/>
            <person name="Kuo A."/>
            <person name="Liang C."/>
            <person name="Lipzen A."/>
            <person name="Lutzoni F."/>
            <person name="Magnuson J."/>
            <person name="Mondo S."/>
            <person name="Nolan M."/>
            <person name="Ohm R."/>
            <person name="Pangilinan J."/>
            <person name="Park H.-J."/>
            <person name="Ramirez L."/>
            <person name="Alfaro M."/>
            <person name="Sun H."/>
            <person name="Tritt A."/>
            <person name="Yoshinaga Y."/>
            <person name="Zwiers L.-H."/>
            <person name="Turgeon B."/>
            <person name="Goodwin S."/>
            <person name="Spatafora J."/>
            <person name="Crous P."/>
            <person name="Grigoriev I."/>
        </authorList>
    </citation>
    <scope>NUCLEOTIDE SEQUENCE</scope>
    <source>
        <strain evidence="1">CBS 109.77</strain>
    </source>
</reference>
<dbReference type="EMBL" id="MU001739">
    <property type="protein sequence ID" value="KAF2801078.1"/>
    <property type="molecule type" value="Genomic_DNA"/>
</dbReference>
<proteinExistence type="predicted"/>
<keyword evidence="2" id="KW-1185">Reference proteome</keyword>
<evidence type="ECO:0000313" key="1">
    <source>
        <dbReference type="EMBL" id="KAF2801078.1"/>
    </source>
</evidence>
<organism evidence="1 2">
    <name type="scientific">Melanomma pulvis-pyrius CBS 109.77</name>
    <dbReference type="NCBI Taxonomy" id="1314802"/>
    <lineage>
        <taxon>Eukaryota</taxon>
        <taxon>Fungi</taxon>
        <taxon>Dikarya</taxon>
        <taxon>Ascomycota</taxon>
        <taxon>Pezizomycotina</taxon>
        <taxon>Dothideomycetes</taxon>
        <taxon>Pleosporomycetidae</taxon>
        <taxon>Pleosporales</taxon>
        <taxon>Melanommataceae</taxon>
        <taxon>Melanomma</taxon>
    </lineage>
</organism>
<dbReference type="AlphaFoldDB" id="A0A6A6XXT1"/>
<gene>
    <name evidence="1" type="ORF">K505DRAFT_43592</name>
</gene>
<accession>A0A6A6XXT1</accession>
<sequence>MPRLSSQELAGGIYGELRHLGCELRPIDWNAISASTPVVYIQILLLIATFVARIRPNYYSSPCIPSVTTSILLSGCPKSLTSTKTCHLALPNLCIHMCPDEEFVVTLSQLTDWWRNTWGSGVTI</sequence>